<sequence length="457" mass="50112">MSTTKAQQAKDKGNNAFKNGDFPSAIGHYAQAILEDPTDWTFPLNRAAAYLKLGKNEDAERDCTTVLTLNTSNVKALFRRAQARRGLEKLAEAQNDLEQAIALDPSNQSVKSELSAIKDLLWKKSTSDVVHPMRRRIPIQIIEPSADTSIEEKTISTVKIKDPNSKSYSLSTPPTMNSATSSNPAAVSLETATVSFASSPTSPVAAETPTLSKAMTRPISPNPHSPQDSSKPNTSFQAAKRARNEKESNASRVGGGIFRASGKNTIFAPRSTTPNTNAALSSNDTDAQATVTNSVPTWGADVHLSTATTTLFEFTIGWNRLSESSVEERFRYIMRVAPSSYPSMIQNSLEPPLLIGMFRTFHEVLDIYSPSLTSLSMSADNLNVISLIASVLRAYLNVRRIRTVVMFLGRAERDMMRGVVEKAFRSGQSEEEGMQLQREGVEEEATKAREAWRSMLK</sequence>
<feature type="region of interest" description="Disordered" evidence="6">
    <location>
        <begin position="430"/>
        <end position="457"/>
    </location>
</feature>
<protein>
    <recommendedName>
        <fullName evidence="4">RNA polymerase II-associated protein 3</fullName>
    </recommendedName>
</protein>
<dbReference type="Proteomes" id="UP001150266">
    <property type="component" value="Unassembled WGS sequence"/>
</dbReference>
<dbReference type="PROSITE" id="PS50005">
    <property type="entry name" value="TPR"/>
    <property type="match status" value="1"/>
</dbReference>
<dbReference type="SMART" id="SM00028">
    <property type="entry name" value="TPR"/>
    <property type="match status" value="3"/>
</dbReference>
<evidence type="ECO:0000313" key="8">
    <source>
        <dbReference type="EMBL" id="KAJ4480850.1"/>
    </source>
</evidence>
<dbReference type="SUPFAM" id="SSF48452">
    <property type="entry name" value="TPR-like"/>
    <property type="match status" value="1"/>
</dbReference>
<dbReference type="GO" id="GO:0101031">
    <property type="term" value="C:protein folding chaperone complex"/>
    <property type="evidence" value="ECO:0007669"/>
    <property type="project" value="TreeGrafter"/>
</dbReference>
<dbReference type="Pfam" id="PF13432">
    <property type="entry name" value="TPR_16"/>
    <property type="match status" value="1"/>
</dbReference>
<keyword evidence="9" id="KW-1185">Reference proteome</keyword>
<organism evidence="8 9">
    <name type="scientific">Lentinula aciculospora</name>
    <dbReference type="NCBI Taxonomy" id="153920"/>
    <lineage>
        <taxon>Eukaryota</taxon>
        <taxon>Fungi</taxon>
        <taxon>Dikarya</taxon>
        <taxon>Basidiomycota</taxon>
        <taxon>Agaricomycotina</taxon>
        <taxon>Agaricomycetes</taxon>
        <taxon>Agaricomycetidae</taxon>
        <taxon>Agaricales</taxon>
        <taxon>Marasmiineae</taxon>
        <taxon>Omphalotaceae</taxon>
        <taxon>Lentinula</taxon>
    </lineage>
</organism>
<dbReference type="AlphaFoldDB" id="A0A9W9AEB3"/>
<evidence type="ECO:0000256" key="5">
    <source>
        <dbReference type="PROSITE-ProRule" id="PRU00339"/>
    </source>
</evidence>
<comment type="similarity">
    <text evidence="3">Belongs to the RPAP3 family.</text>
</comment>
<dbReference type="InterPro" id="IPR019734">
    <property type="entry name" value="TPR_rpt"/>
</dbReference>
<dbReference type="Pfam" id="PF07719">
    <property type="entry name" value="TPR_2"/>
    <property type="match status" value="1"/>
</dbReference>
<evidence type="ECO:0000256" key="2">
    <source>
        <dbReference type="ARBA" id="ARBA00022803"/>
    </source>
</evidence>
<evidence type="ECO:0000256" key="1">
    <source>
        <dbReference type="ARBA" id="ARBA00022737"/>
    </source>
</evidence>
<proteinExistence type="inferred from homology"/>
<dbReference type="OrthoDB" id="629492at2759"/>
<feature type="compositionally biased region" description="Polar residues" evidence="6">
    <location>
        <begin position="165"/>
        <end position="202"/>
    </location>
</feature>
<keyword evidence="2 5" id="KW-0802">TPR repeat</keyword>
<reference evidence="8" key="1">
    <citation type="submission" date="2022-08" db="EMBL/GenBank/DDBJ databases">
        <title>A Global Phylogenomic Analysis of the Shiitake Genus Lentinula.</title>
        <authorList>
            <consortium name="DOE Joint Genome Institute"/>
            <person name="Sierra-Patev S."/>
            <person name="Min B."/>
            <person name="Naranjo-Ortiz M."/>
            <person name="Looney B."/>
            <person name="Konkel Z."/>
            <person name="Slot J.C."/>
            <person name="Sakamoto Y."/>
            <person name="Steenwyk J.L."/>
            <person name="Rokas A."/>
            <person name="Carro J."/>
            <person name="Camarero S."/>
            <person name="Ferreira P."/>
            <person name="Molpeceres G."/>
            <person name="Ruiz-Duenas F.J."/>
            <person name="Serrano A."/>
            <person name="Henrissat B."/>
            <person name="Drula E."/>
            <person name="Hughes K.W."/>
            <person name="Mata J.L."/>
            <person name="Ishikawa N.K."/>
            <person name="Vargas-Isla R."/>
            <person name="Ushijima S."/>
            <person name="Smith C.A."/>
            <person name="Ahrendt S."/>
            <person name="Andreopoulos W."/>
            <person name="He G."/>
            <person name="Labutti K."/>
            <person name="Lipzen A."/>
            <person name="Ng V."/>
            <person name="Riley R."/>
            <person name="Sandor L."/>
            <person name="Barry K."/>
            <person name="Martinez A.T."/>
            <person name="Xiao Y."/>
            <person name="Gibbons J.G."/>
            <person name="Terashima K."/>
            <person name="Grigoriev I.V."/>
            <person name="Hibbett D.S."/>
        </authorList>
    </citation>
    <scope>NUCLEOTIDE SEQUENCE</scope>
    <source>
        <strain evidence="8">JLM2183</strain>
    </source>
</reference>
<feature type="compositionally biased region" description="Polar residues" evidence="6">
    <location>
        <begin position="225"/>
        <end position="237"/>
    </location>
</feature>
<dbReference type="InterPro" id="IPR011990">
    <property type="entry name" value="TPR-like_helical_dom_sf"/>
</dbReference>
<evidence type="ECO:0000259" key="7">
    <source>
        <dbReference type="Pfam" id="PF13877"/>
    </source>
</evidence>
<dbReference type="InterPro" id="IPR025986">
    <property type="entry name" value="RPAP3-like_C"/>
</dbReference>
<evidence type="ECO:0000256" key="3">
    <source>
        <dbReference type="ARBA" id="ARBA00038275"/>
    </source>
</evidence>
<dbReference type="InterPro" id="IPR013105">
    <property type="entry name" value="TPR_2"/>
</dbReference>
<comment type="caution">
    <text evidence="8">The sequence shown here is derived from an EMBL/GenBank/DDBJ whole genome shotgun (WGS) entry which is preliminary data.</text>
</comment>
<dbReference type="EMBL" id="JAOTPV010000006">
    <property type="protein sequence ID" value="KAJ4480850.1"/>
    <property type="molecule type" value="Genomic_DNA"/>
</dbReference>
<evidence type="ECO:0000313" key="9">
    <source>
        <dbReference type="Proteomes" id="UP001150266"/>
    </source>
</evidence>
<dbReference type="PANTHER" id="PTHR46423">
    <property type="entry name" value="RNA POLYMERASE II-ASSOCIATED PROTEIN 3"/>
    <property type="match status" value="1"/>
</dbReference>
<name>A0A9W9AEB3_9AGAR</name>
<feature type="repeat" description="TPR" evidence="5">
    <location>
        <begin position="74"/>
        <end position="107"/>
    </location>
</feature>
<evidence type="ECO:0000256" key="6">
    <source>
        <dbReference type="SAM" id="MobiDB-lite"/>
    </source>
</evidence>
<gene>
    <name evidence="8" type="ORF">J3R30DRAFT_3369633</name>
</gene>
<feature type="region of interest" description="Disordered" evidence="6">
    <location>
        <begin position="163"/>
        <end position="257"/>
    </location>
</feature>
<dbReference type="PANTHER" id="PTHR46423:SF1">
    <property type="entry name" value="RNA POLYMERASE II-ASSOCIATED PROTEIN 3"/>
    <property type="match status" value="1"/>
</dbReference>
<feature type="domain" description="RNA-polymerase II-associated protein 3-like C-terminal" evidence="7">
    <location>
        <begin position="309"/>
        <end position="413"/>
    </location>
</feature>
<dbReference type="Pfam" id="PF13877">
    <property type="entry name" value="RPAP3_C"/>
    <property type="match status" value="1"/>
</dbReference>
<feature type="compositionally biased region" description="Basic and acidic residues" evidence="6">
    <location>
        <begin position="444"/>
        <end position="457"/>
    </location>
</feature>
<accession>A0A9W9AEB3</accession>
<evidence type="ECO:0000256" key="4">
    <source>
        <dbReference type="ARBA" id="ARBA00040133"/>
    </source>
</evidence>
<keyword evidence="1" id="KW-0677">Repeat</keyword>
<dbReference type="InterPro" id="IPR051966">
    <property type="entry name" value="RPAP3"/>
</dbReference>
<dbReference type="Gene3D" id="1.25.40.10">
    <property type="entry name" value="Tetratricopeptide repeat domain"/>
    <property type="match status" value="1"/>
</dbReference>